<feature type="region of interest" description="Disordered" evidence="9">
    <location>
        <begin position="425"/>
        <end position="451"/>
    </location>
</feature>
<comment type="subcellular location">
    <subcellularLocation>
        <location evidence="1">Nucleus</location>
    </subcellularLocation>
</comment>
<dbReference type="GO" id="GO:0006281">
    <property type="term" value="P:DNA repair"/>
    <property type="evidence" value="ECO:0007669"/>
    <property type="project" value="InterPro"/>
</dbReference>
<feature type="compositionally biased region" description="Basic and acidic residues" evidence="9">
    <location>
        <begin position="167"/>
        <end position="238"/>
    </location>
</feature>
<evidence type="ECO:0000259" key="10">
    <source>
        <dbReference type="Pfam" id="PF16282"/>
    </source>
</evidence>
<feature type="compositionally biased region" description="Basic and acidic residues" evidence="9">
    <location>
        <begin position="143"/>
        <end position="152"/>
    </location>
</feature>
<dbReference type="InterPro" id="IPR032563">
    <property type="entry name" value="DAMP1_SANT-like"/>
</dbReference>
<dbReference type="GO" id="GO:0003714">
    <property type="term" value="F:transcription corepressor activity"/>
    <property type="evidence" value="ECO:0007669"/>
    <property type="project" value="TreeGrafter"/>
</dbReference>
<evidence type="ECO:0000256" key="5">
    <source>
        <dbReference type="ARBA" id="ARBA00023015"/>
    </source>
</evidence>
<dbReference type="Gene3D" id="1.10.10.60">
    <property type="entry name" value="Homeodomain-like"/>
    <property type="match status" value="1"/>
</dbReference>
<dbReference type="PANTHER" id="PTHR12855:SF10">
    <property type="entry name" value="DNA METHYLTRANSFERASE 1-ASSOCIATED PROTEIN 1"/>
    <property type="match status" value="1"/>
</dbReference>
<dbReference type="InterPro" id="IPR027109">
    <property type="entry name" value="Swc4/Dmap1"/>
</dbReference>
<reference evidence="11 12" key="1">
    <citation type="submission" date="2019-07" db="EMBL/GenBank/DDBJ databases">
        <title>Genome assembly of two rare yeast pathogens: Diutina rugosa and Trichomonascus ciferrii.</title>
        <authorList>
            <person name="Mixao V."/>
            <person name="Saus E."/>
            <person name="Hansen A."/>
            <person name="Lass-Flor C."/>
            <person name="Gabaldon T."/>
        </authorList>
    </citation>
    <scope>NUCLEOTIDE SEQUENCE [LARGE SCALE GENOMIC DNA]</scope>
    <source>
        <strain evidence="11 12">CBS 613</strain>
    </source>
</reference>
<accession>A0A642URQ6</accession>
<proteinExistence type="inferred from homology"/>
<feature type="region of interest" description="Disordered" evidence="9">
    <location>
        <begin position="140"/>
        <end position="253"/>
    </location>
</feature>
<keyword evidence="12" id="KW-1185">Reference proteome</keyword>
<dbReference type="AlphaFoldDB" id="A0A642URQ6"/>
<keyword evidence="6" id="KW-0804">Transcription</keyword>
<evidence type="ECO:0000313" key="11">
    <source>
        <dbReference type="EMBL" id="KAA8900548.1"/>
    </source>
</evidence>
<keyword evidence="4" id="KW-0156">Chromatin regulator</keyword>
<dbReference type="VEuPathDB" id="FungiDB:DIURU_003750"/>
<evidence type="ECO:0000256" key="6">
    <source>
        <dbReference type="ARBA" id="ARBA00023163"/>
    </source>
</evidence>
<evidence type="ECO:0000256" key="7">
    <source>
        <dbReference type="ARBA" id="ARBA00023242"/>
    </source>
</evidence>
<dbReference type="RefSeq" id="XP_034011467.1">
    <property type="nucleotide sequence ID" value="XM_034156547.1"/>
</dbReference>
<organism evidence="11 12">
    <name type="scientific">Diutina rugosa</name>
    <name type="common">Yeast</name>
    <name type="synonym">Candida rugosa</name>
    <dbReference type="NCBI Taxonomy" id="5481"/>
    <lineage>
        <taxon>Eukaryota</taxon>
        <taxon>Fungi</taxon>
        <taxon>Dikarya</taxon>
        <taxon>Ascomycota</taxon>
        <taxon>Saccharomycotina</taxon>
        <taxon>Pichiomycetes</taxon>
        <taxon>Debaryomycetaceae</taxon>
        <taxon>Diutina</taxon>
    </lineage>
</organism>
<gene>
    <name evidence="11" type="ORF">DIURU_003750</name>
</gene>
<dbReference type="Proteomes" id="UP000449547">
    <property type="component" value="Unassembled WGS sequence"/>
</dbReference>
<dbReference type="EMBL" id="SWFT01000109">
    <property type="protein sequence ID" value="KAA8900548.1"/>
    <property type="molecule type" value="Genomic_DNA"/>
</dbReference>
<name>A0A642URQ6_DIURU</name>
<comment type="similarity">
    <text evidence="2">Belongs to the SWC4 family.</text>
</comment>
<dbReference type="GO" id="GO:0006338">
    <property type="term" value="P:chromatin remodeling"/>
    <property type="evidence" value="ECO:0007669"/>
    <property type="project" value="InterPro"/>
</dbReference>
<evidence type="ECO:0000256" key="1">
    <source>
        <dbReference type="ARBA" id="ARBA00004123"/>
    </source>
</evidence>
<dbReference type="OMA" id="GNTTMYQ"/>
<evidence type="ECO:0000256" key="2">
    <source>
        <dbReference type="ARBA" id="ARBA00006918"/>
    </source>
</evidence>
<evidence type="ECO:0000313" key="12">
    <source>
        <dbReference type="Proteomes" id="UP000449547"/>
    </source>
</evidence>
<evidence type="ECO:0000256" key="4">
    <source>
        <dbReference type="ARBA" id="ARBA00022853"/>
    </source>
</evidence>
<feature type="region of interest" description="Disordered" evidence="9">
    <location>
        <begin position="1"/>
        <end position="37"/>
    </location>
</feature>
<feature type="domain" description="DAMP1 SANT/Myb-like" evidence="10">
    <location>
        <begin position="257"/>
        <end position="309"/>
    </location>
</feature>
<protein>
    <recommendedName>
        <fullName evidence="3">SWR1-complex protein 4</fullName>
    </recommendedName>
</protein>
<comment type="function">
    <text evidence="8">Component of the SWR1 complex which mediates the ATP-dependent exchange of histone H2A for the H2A variant HZT1 leading to transcriptional regulation of selected genes by chromatin remodeling. Component of the NuA4 histone acetyltransferase complex which is involved in transcriptional activation of selected genes principally by acetylation of nucleosomal histone H4 and H2A. The NuA4 complex is also involved in DNA repair.</text>
</comment>
<dbReference type="GO" id="GO:0000122">
    <property type="term" value="P:negative regulation of transcription by RNA polymerase II"/>
    <property type="evidence" value="ECO:0007669"/>
    <property type="project" value="TreeGrafter"/>
</dbReference>
<keyword evidence="5" id="KW-0805">Transcription regulation</keyword>
<evidence type="ECO:0000256" key="3">
    <source>
        <dbReference type="ARBA" id="ARBA00019132"/>
    </source>
</evidence>
<dbReference type="GeneID" id="54782401"/>
<sequence length="605" mass="68693">MSANDVLDVLNISREEVSKQPQKKRVKTSNDASKQTGMARELYSLLGPNTPPVNLNQNTKNMFSKDKLKMKVSPWTRMPFEVNGKTFHHWVKGSRELLDQEQGTKPYFFDKFNIKLETPALCDKETYEKIVEDINKELQAAKTKKDEVKQEAEDTSNSKKSVAPGNTKDDSSTTVSKAKEDTKSTDDTESKDDKNSTDGDKPKEGDEERSKKTDAEKETDEKTRKDSDATDSKSQDSKSRKRKANEMEDADDEPVAKVDFSYEETEYLWDLCQVFELKWPIVYDRYNYMDTNRSLEELKEHFYRVCIKLLEGTGASSTNDDFISPAPNSALVDSLKAFSRKRETDRKVYLENLLKRTPAEIAEEESLVIEARRFEMAAKKMLMERSNLLALLDSPSTTQSVQSYQSSQGLSTLYNNLMIYDKNQKRKSSSVSASTTKSSQNPVPPAIPPVASSSIRRDRAFQTHLQQYLATFLKQGSAPVPTAQGNAIKQLLQKRLTQKEEDAYGLHYHSTEKMVQGVTLRSAQRLPALQQKQSTLKSVQMLLQELDIPTGGGTTWRPLMPTRKTMAKYDEVIRAAVTLIDVKKARDKLEAEIRLVKSQRGNHLQ</sequence>
<dbReference type="GO" id="GO:0035267">
    <property type="term" value="C:NuA4 histone acetyltransferase complex"/>
    <property type="evidence" value="ECO:0007669"/>
    <property type="project" value="InterPro"/>
</dbReference>
<comment type="caution">
    <text evidence="11">The sequence shown here is derived from an EMBL/GenBank/DDBJ whole genome shotgun (WGS) entry which is preliminary data.</text>
</comment>
<dbReference type="Pfam" id="PF16282">
    <property type="entry name" value="SANT_DAMP1_like"/>
    <property type="match status" value="1"/>
</dbReference>
<dbReference type="OrthoDB" id="19740at2759"/>
<evidence type="ECO:0000256" key="9">
    <source>
        <dbReference type="SAM" id="MobiDB-lite"/>
    </source>
</evidence>
<evidence type="ECO:0000256" key="8">
    <source>
        <dbReference type="ARBA" id="ARBA00025264"/>
    </source>
</evidence>
<dbReference type="GO" id="GO:0000812">
    <property type="term" value="C:Swr1 complex"/>
    <property type="evidence" value="ECO:0007669"/>
    <property type="project" value="TreeGrafter"/>
</dbReference>
<keyword evidence="7" id="KW-0539">Nucleus</keyword>
<dbReference type="PANTHER" id="PTHR12855">
    <property type="entry name" value="DNA METHYLTRANSFERASE 1-ASSOCIATED PROTEIN 1 FAMILY MEMBER"/>
    <property type="match status" value="1"/>
</dbReference>
<feature type="compositionally biased region" description="Low complexity" evidence="9">
    <location>
        <begin position="429"/>
        <end position="439"/>
    </location>
</feature>